<dbReference type="EMBL" id="JARQWQ010000055">
    <property type="protein sequence ID" value="KAK2556530.1"/>
    <property type="molecule type" value="Genomic_DNA"/>
</dbReference>
<evidence type="ECO:0000313" key="9">
    <source>
        <dbReference type="Proteomes" id="UP001249851"/>
    </source>
</evidence>
<accession>A0AAD9Q8A9</accession>
<dbReference type="InterPro" id="IPR015797">
    <property type="entry name" value="NUDIX_hydrolase-like_dom_sf"/>
</dbReference>
<evidence type="ECO:0000313" key="8">
    <source>
        <dbReference type="EMBL" id="KAK2556530.1"/>
    </source>
</evidence>
<gene>
    <name evidence="8" type="ORF">P5673_021435</name>
</gene>
<comment type="caution">
    <text evidence="8">The sequence shown here is derived from an EMBL/GenBank/DDBJ whole genome shotgun (WGS) entry which is preliminary data.</text>
</comment>
<comment type="cofactor">
    <cofactor evidence="2">
        <name>Mg(2+)</name>
        <dbReference type="ChEBI" id="CHEBI:18420"/>
    </cofactor>
</comment>
<dbReference type="SUPFAM" id="SSF55811">
    <property type="entry name" value="Nudix"/>
    <property type="match status" value="1"/>
</dbReference>
<evidence type="ECO:0000256" key="3">
    <source>
        <dbReference type="ARBA" id="ARBA00022723"/>
    </source>
</evidence>
<protein>
    <submittedName>
        <fullName evidence="8">Mitochondrial coenzyme A diphosphatase NUDT8</fullName>
    </submittedName>
</protein>
<reference evidence="8" key="1">
    <citation type="journal article" date="2023" name="G3 (Bethesda)">
        <title>Whole genome assembly and annotation of the endangered Caribbean coral Acropora cervicornis.</title>
        <authorList>
            <person name="Selwyn J.D."/>
            <person name="Vollmer S.V."/>
        </authorList>
    </citation>
    <scope>NUCLEOTIDE SEQUENCE</scope>
    <source>
        <strain evidence="8">K2</strain>
    </source>
</reference>
<organism evidence="8 9">
    <name type="scientific">Acropora cervicornis</name>
    <name type="common">Staghorn coral</name>
    <dbReference type="NCBI Taxonomy" id="6130"/>
    <lineage>
        <taxon>Eukaryota</taxon>
        <taxon>Metazoa</taxon>
        <taxon>Cnidaria</taxon>
        <taxon>Anthozoa</taxon>
        <taxon>Hexacorallia</taxon>
        <taxon>Scleractinia</taxon>
        <taxon>Astrocoeniina</taxon>
        <taxon>Acroporidae</taxon>
        <taxon>Acropora</taxon>
    </lineage>
</organism>
<dbReference type="Pfam" id="PF00293">
    <property type="entry name" value="NUDIX"/>
    <property type="match status" value="1"/>
</dbReference>
<dbReference type="InterPro" id="IPR045121">
    <property type="entry name" value="CoAse"/>
</dbReference>
<dbReference type="PANTHER" id="PTHR12992">
    <property type="entry name" value="NUDIX HYDROLASE"/>
    <property type="match status" value="1"/>
</dbReference>
<dbReference type="PANTHER" id="PTHR12992:SF11">
    <property type="entry name" value="MITOCHONDRIAL COENZYME A DIPHOSPHATASE NUDT8"/>
    <property type="match status" value="1"/>
</dbReference>
<dbReference type="Proteomes" id="UP001249851">
    <property type="component" value="Unassembled WGS sequence"/>
</dbReference>
<evidence type="ECO:0000256" key="2">
    <source>
        <dbReference type="ARBA" id="ARBA00001946"/>
    </source>
</evidence>
<sequence length="293" mass="32813">MPRSSLARELKNFTSRPVHSFKLNSKRCTTCITKRSPFSTALTFPEFNHTLVPTSFSSKVQKSRSIETSSFSANLTNFNDAFSETNQARLIKQLGRMKPSKSFLASCSEEAAVFVPFCLVNSVPSVLLTLRSSRLNSHRGEVSFPGGKRDPEDKSLVETAIREMEEELGIEKSHVQVWASMPPVPEKQGRAGKTAVTAVVGYVGEIDVNSLELNQEEVESVFTLSLEHLCDPVNSRYTTFKRQVLIRLPVFVNGPHKVWGLTATILEQVLLALIPEMYKKQLFRFGNKTFPLL</sequence>
<keyword evidence="4" id="KW-0378">Hydrolase</keyword>
<feature type="domain" description="Nudix hydrolase" evidence="7">
    <location>
        <begin position="107"/>
        <end position="250"/>
    </location>
</feature>
<dbReference type="GO" id="GO:0046872">
    <property type="term" value="F:metal ion binding"/>
    <property type="evidence" value="ECO:0007669"/>
    <property type="project" value="UniProtKB-KW"/>
</dbReference>
<reference evidence="8" key="2">
    <citation type="journal article" date="2023" name="Science">
        <title>Genomic signatures of disease resistance in endangered staghorn corals.</title>
        <authorList>
            <person name="Vollmer S.V."/>
            <person name="Selwyn J.D."/>
            <person name="Despard B.A."/>
            <person name="Roesel C.L."/>
        </authorList>
    </citation>
    <scope>NUCLEOTIDE SEQUENCE</scope>
    <source>
        <strain evidence="8">K2</strain>
    </source>
</reference>
<dbReference type="AlphaFoldDB" id="A0AAD9Q8A9"/>
<keyword evidence="3" id="KW-0479">Metal-binding</keyword>
<evidence type="ECO:0000256" key="4">
    <source>
        <dbReference type="ARBA" id="ARBA00022801"/>
    </source>
</evidence>
<keyword evidence="6" id="KW-0464">Manganese</keyword>
<evidence type="ECO:0000256" key="5">
    <source>
        <dbReference type="ARBA" id="ARBA00022842"/>
    </source>
</evidence>
<keyword evidence="5" id="KW-0460">Magnesium</keyword>
<dbReference type="CDD" id="cd03426">
    <property type="entry name" value="NUDIX_CoAse_Nudt7"/>
    <property type="match status" value="1"/>
</dbReference>
<dbReference type="Gene3D" id="3.90.79.10">
    <property type="entry name" value="Nucleoside Triphosphate Pyrophosphohydrolase"/>
    <property type="match status" value="1"/>
</dbReference>
<dbReference type="InterPro" id="IPR000086">
    <property type="entry name" value="NUDIX_hydrolase_dom"/>
</dbReference>
<keyword evidence="9" id="KW-1185">Reference proteome</keyword>
<evidence type="ECO:0000256" key="1">
    <source>
        <dbReference type="ARBA" id="ARBA00001936"/>
    </source>
</evidence>
<evidence type="ECO:0000256" key="6">
    <source>
        <dbReference type="ARBA" id="ARBA00023211"/>
    </source>
</evidence>
<name>A0AAD9Q8A9_ACRCE</name>
<dbReference type="PROSITE" id="PS51462">
    <property type="entry name" value="NUDIX"/>
    <property type="match status" value="1"/>
</dbReference>
<proteinExistence type="predicted"/>
<comment type="cofactor">
    <cofactor evidence="1">
        <name>Mn(2+)</name>
        <dbReference type="ChEBI" id="CHEBI:29035"/>
    </cofactor>
</comment>
<evidence type="ECO:0000259" key="7">
    <source>
        <dbReference type="PROSITE" id="PS51462"/>
    </source>
</evidence>
<dbReference type="GO" id="GO:0010945">
    <property type="term" value="F:coenzyme A diphosphatase activity"/>
    <property type="evidence" value="ECO:0007669"/>
    <property type="project" value="InterPro"/>
</dbReference>